<accession>A0AA41HFP2</accession>
<feature type="transmembrane region" description="Helical" evidence="1">
    <location>
        <begin position="21"/>
        <end position="42"/>
    </location>
</feature>
<dbReference type="EMBL" id="JALJZU010000002">
    <property type="protein sequence ID" value="MCP2007764.1"/>
    <property type="molecule type" value="Genomic_DNA"/>
</dbReference>
<keyword evidence="1" id="KW-0812">Transmembrane</keyword>
<feature type="transmembrane region" description="Helical" evidence="1">
    <location>
        <begin position="256"/>
        <end position="281"/>
    </location>
</feature>
<evidence type="ECO:0000313" key="4">
    <source>
        <dbReference type="Proteomes" id="UP001155901"/>
    </source>
</evidence>
<reference evidence="3" key="2">
    <citation type="submission" date="2022-03" db="EMBL/GenBank/DDBJ databases">
        <title>Genome Encyclopedia of Bacteria and Archaea VI: Functional Genomics of Type Strains.</title>
        <authorList>
            <person name="Whitman W."/>
        </authorList>
    </citation>
    <scope>NUCLEOTIDE SEQUENCE</scope>
    <source>
        <strain evidence="3">HSC-15S17</strain>
    </source>
</reference>
<feature type="transmembrane region" description="Helical" evidence="1">
    <location>
        <begin position="119"/>
        <end position="144"/>
    </location>
</feature>
<dbReference type="Proteomes" id="UP001162889">
    <property type="component" value="Unassembled WGS sequence"/>
</dbReference>
<feature type="transmembrane region" description="Helical" evidence="1">
    <location>
        <begin position="91"/>
        <end position="113"/>
    </location>
</feature>
<comment type="caution">
    <text evidence="2">The sequence shown here is derived from an EMBL/GenBank/DDBJ whole genome shotgun (WGS) entry which is preliminary data.</text>
</comment>
<evidence type="ECO:0000313" key="2">
    <source>
        <dbReference type="EMBL" id="MBV6323286.1"/>
    </source>
</evidence>
<reference evidence="2" key="1">
    <citation type="submission" date="2021-07" db="EMBL/GenBank/DDBJ databases">
        <title>Characterization of violacein-producing bacteria and related species.</title>
        <authorList>
            <person name="Wilson H.S."/>
            <person name="De Leon M.E."/>
        </authorList>
    </citation>
    <scope>NUCLEOTIDE SEQUENCE</scope>
    <source>
        <strain evidence="2">HSC-15S17</strain>
    </source>
</reference>
<dbReference type="Proteomes" id="UP001155901">
    <property type="component" value="Unassembled WGS sequence"/>
</dbReference>
<feature type="transmembrane region" description="Helical" evidence="1">
    <location>
        <begin position="62"/>
        <end position="84"/>
    </location>
</feature>
<dbReference type="AlphaFoldDB" id="A0AA41HFP2"/>
<feature type="transmembrane region" description="Helical" evidence="1">
    <location>
        <begin position="156"/>
        <end position="184"/>
    </location>
</feature>
<keyword evidence="1" id="KW-1133">Transmembrane helix</keyword>
<gene>
    <name evidence="2" type="ORF">KVP70_20330</name>
    <name evidence="3" type="ORF">L1274_001457</name>
</gene>
<feature type="transmembrane region" description="Helical" evidence="1">
    <location>
        <begin position="293"/>
        <end position="311"/>
    </location>
</feature>
<feature type="transmembrane region" description="Helical" evidence="1">
    <location>
        <begin position="196"/>
        <end position="216"/>
    </location>
</feature>
<evidence type="ECO:0000313" key="3">
    <source>
        <dbReference type="EMBL" id="MCP2007764.1"/>
    </source>
</evidence>
<protein>
    <submittedName>
        <fullName evidence="2">Permease</fullName>
    </submittedName>
</protein>
<proteinExistence type="predicted"/>
<evidence type="ECO:0000313" key="5">
    <source>
        <dbReference type="Proteomes" id="UP001162889"/>
    </source>
</evidence>
<name>A0AA41HFP2_9BURK</name>
<evidence type="ECO:0000256" key="1">
    <source>
        <dbReference type="SAM" id="Phobius"/>
    </source>
</evidence>
<feature type="transmembrane region" description="Helical" evidence="1">
    <location>
        <begin position="323"/>
        <end position="342"/>
    </location>
</feature>
<dbReference type="RefSeq" id="WP_217943992.1">
    <property type="nucleotide sequence ID" value="NZ_JAHTGR010000011.1"/>
</dbReference>
<keyword evidence="5" id="KW-1185">Reference proteome</keyword>
<organism evidence="2 4">
    <name type="scientific">Duganella violaceipulchra</name>
    <dbReference type="NCBI Taxonomy" id="2849652"/>
    <lineage>
        <taxon>Bacteria</taxon>
        <taxon>Pseudomonadati</taxon>
        <taxon>Pseudomonadota</taxon>
        <taxon>Betaproteobacteria</taxon>
        <taxon>Burkholderiales</taxon>
        <taxon>Oxalobacteraceae</taxon>
        <taxon>Telluria group</taxon>
        <taxon>Duganella</taxon>
    </lineage>
</organism>
<feature type="transmembrane region" description="Helical" evidence="1">
    <location>
        <begin position="404"/>
        <end position="426"/>
    </location>
</feature>
<sequence>MKSADAPQRALSFDLNPRLSLPLRYFLTAPLFAALAAALLAWQGPAALLTRWSPLTLALTHLMVLGCLSMTMVGALLQLLPVVAGVALPRVGVVGGVVHIGLCLGTLVLAAAFWLEQALLFRCALALLLATLLLFVAACTLALWRRGPGAGPVLPGIRLSLASLAITTLLGGLLAGAFAVPALAGLPLQRLTDLHAMWGLLGWVGLLVIAIAYQVVPMFMVTPPYPPLLTGGFTTTMFLLLASASISSGLRGPAQLFHQACLLLLVAGYAAFGAVTLSLLARRKRPSADPTTLYWRTAMASLLAALALWLWPGDAHDNLRPLLLGVLLIAGFALSAIAGMLYKIVPFLTWYHLQESAAPGQPKLPGINKIIPELAAHRQFRTHALALLMLAAACWRPDLLARPAAALMGIACLWLWYNLATALRLYRRLRPPSTPPFTVTATT</sequence>
<keyword evidence="1" id="KW-0472">Membrane</keyword>
<feature type="transmembrane region" description="Helical" evidence="1">
    <location>
        <begin position="228"/>
        <end position="250"/>
    </location>
</feature>
<dbReference type="EMBL" id="JAHTGR010000011">
    <property type="protein sequence ID" value="MBV6323286.1"/>
    <property type="molecule type" value="Genomic_DNA"/>
</dbReference>